<dbReference type="CDD" id="cd07187">
    <property type="entry name" value="YvcK_like"/>
    <property type="match status" value="1"/>
</dbReference>
<comment type="subcellular location">
    <subcellularLocation>
        <location evidence="2">Cytoplasm</location>
    </subcellularLocation>
</comment>
<dbReference type="InterPro" id="IPR010119">
    <property type="entry name" value="Gluconeogen_factor"/>
</dbReference>
<proteinExistence type="inferred from homology"/>
<dbReference type="HAMAP" id="MF_00973">
    <property type="entry name" value="Gluconeogen_factor"/>
    <property type="match status" value="1"/>
</dbReference>
<dbReference type="PANTHER" id="PTHR30135">
    <property type="entry name" value="UNCHARACTERIZED PROTEIN YVCK-RELATED"/>
    <property type="match status" value="1"/>
</dbReference>
<name>A0A1G8MRX4_9LACT</name>
<keyword evidence="4" id="KW-1185">Reference proteome</keyword>
<dbReference type="Gene3D" id="3.40.50.10680">
    <property type="entry name" value="CofD-like domains"/>
    <property type="match status" value="1"/>
</dbReference>
<dbReference type="PANTHER" id="PTHR30135:SF3">
    <property type="entry name" value="GLUCONEOGENESIS FACTOR-RELATED"/>
    <property type="match status" value="1"/>
</dbReference>
<dbReference type="InterPro" id="IPR038136">
    <property type="entry name" value="CofD-like_dom_sf"/>
</dbReference>
<gene>
    <name evidence="3" type="ORF">CJ205_04325</name>
</gene>
<dbReference type="RefSeq" id="WP_092085846.1">
    <property type="nucleotide sequence ID" value="NZ_FNEL01000036.1"/>
</dbReference>
<keyword evidence="1 2" id="KW-0963">Cytoplasm</keyword>
<comment type="caution">
    <text evidence="3">The sequence shown here is derived from an EMBL/GenBank/DDBJ whole genome shotgun (WGS) entry which is preliminary data.</text>
</comment>
<dbReference type="NCBIfam" id="TIGR01826">
    <property type="entry name" value="CofD_related"/>
    <property type="match status" value="1"/>
</dbReference>
<dbReference type="STRING" id="84521.SAMN04487994_103611"/>
<dbReference type="Proteomes" id="UP000235682">
    <property type="component" value="Unassembled WGS sequence"/>
</dbReference>
<evidence type="ECO:0000256" key="1">
    <source>
        <dbReference type="ARBA" id="ARBA00022490"/>
    </source>
</evidence>
<dbReference type="Pfam" id="PF01933">
    <property type="entry name" value="CofD"/>
    <property type="match status" value="1"/>
</dbReference>
<dbReference type="SUPFAM" id="SSF142338">
    <property type="entry name" value="CofD-like"/>
    <property type="match status" value="1"/>
</dbReference>
<dbReference type="AlphaFoldDB" id="A0A1G8MRX4"/>
<organism evidence="3 4">
    <name type="scientific">Dolosicoccus paucivorans</name>
    <dbReference type="NCBI Taxonomy" id="84521"/>
    <lineage>
        <taxon>Bacteria</taxon>
        <taxon>Bacillati</taxon>
        <taxon>Bacillota</taxon>
        <taxon>Bacilli</taxon>
        <taxon>Lactobacillales</taxon>
        <taxon>Aerococcaceae</taxon>
        <taxon>Dolosicoccus</taxon>
    </lineage>
</organism>
<sequence>MKEQNNHRYKVAVIGGGTGLPVILKGLKKLDASISAIVTVADDGGSSGTIRDYINIVPPGDIRNCICALSDADDLMIDLFQYRFQSDDEFLAGHAIGNLLITALKEMQGSLLESLDILGQYMKIQGQILPVASDPLVLHALFEDGTKESGESKIARHRKKIKEVTVTTTEGDPAIEASPRVVEAIMEADMVVLGPGSLYTSILPNLLVEEVKEAIVKTDAEVVYISNIMTQLGETEEFTDADHVRVLHDHMQSHFIDTVLVNTTTVPQDYIENQPNEEYLLQVGRDFDGLRDQGCRVIYSEFLSMKNGGAYHDTKSVVDELGYLLASVKTEAKNNKGPLK</sequence>
<dbReference type="GO" id="GO:0043743">
    <property type="term" value="F:LPPG:FO 2-phospho-L-lactate transferase activity"/>
    <property type="evidence" value="ECO:0007669"/>
    <property type="project" value="InterPro"/>
</dbReference>
<comment type="function">
    <text evidence="2">Required for morphogenesis under gluconeogenic growth conditions.</text>
</comment>
<protein>
    <recommendedName>
        <fullName evidence="2">Putative gluconeogenesis factor</fullName>
    </recommendedName>
</protein>
<evidence type="ECO:0000256" key="2">
    <source>
        <dbReference type="HAMAP-Rule" id="MF_00973"/>
    </source>
</evidence>
<comment type="similarity">
    <text evidence="2">Belongs to the gluconeogenesis factor family.</text>
</comment>
<reference evidence="3 4" key="1">
    <citation type="submission" date="2017-09" db="EMBL/GenBank/DDBJ databases">
        <title>Bacterial strain isolated from the female urinary microbiota.</title>
        <authorList>
            <person name="Thomas-White K."/>
            <person name="Kumar N."/>
            <person name="Forster S."/>
            <person name="Putonti C."/>
            <person name="Lawley T."/>
            <person name="Wolfe A.J."/>
        </authorList>
    </citation>
    <scope>NUCLEOTIDE SEQUENCE [LARGE SCALE GENOMIC DNA]</scope>
    <source>
        <strain evidence="3 4">UMB0852</strain>
    </source>
</reference>
<dbReference type="OrthoDB" id="9783842at2"/>
<dbReference type="GO" id="GO:0005737">
    <property type="term" value="C:cytoplasm"/>
    <property type="evidence" value="ECO:0007669"/>
    <property type="project" value="UniProtKB-SubCell"/>
</dbReference>
<accession>A0A1G8MRX4</accession>
<dbReference type="InterPro" id="IPR002882">
    <property type="entry name" value="CofD"/>
</dbReference>
<dbReference type="GO" id="GO:0008360">
    <property type="term" value="P:regulation of cell shape"/>
    <property type="evidence" value="ECO:0007669"/>
    <property type="project" value="UniProtKB-UniRule"/>
</dbReference>
<evidence type="ECO:0000313" key="3">
    <source>
        <dbReference type="EMBL" id="PMC58422.1"/>
    </source>
</evidence>
<evidence type="ECO:0000313" key="4">
    <source>
        <dbReference type="Proteomes" id="UP000235682"/>
    </source>
</evidence>
<dbReference type="EMBL" id="PNHE01000014">
    <property type="protein sequence ID" value="PMC58422.1"/>
    <property type="molecule type" value="Genomic_DNA"/>
</dbReference>